<dbReference type="GO" id="GO:0000177">
    <property type="term" value="C:cytoplasmic exosome (RNase complex)"/>
    <property type="evidence" value="ECO:0007669"/>
    <property type="project" value="TreeGrafter"/>
</dbReference>
<dbReference type="FunFam" id="3.40.50.1010:FF:000021">
    <property type="entry name" value="DIS3-like exonuclease 1 isoform X1"/>
    <property type="match status" value="1"/>
</dbReference>
<keyword evidence="7" id="KW-0963">Cytoplasm</keyword>
<dbReference type="CDD" id="cd09862">
    <property type="entry name" value="PIN_Rrp44-like"/>
    <property type="match status" value="1"/>
</dbReference>
<feature type="domain" description="RNB" evidence="15">
    <location>
        <begin position="462"/>
        <end position="817"/>
    </location>
</feature>
<dbReference type="Gene3D" id="2.40.50.700">
    <property type="match status" value="1"/>
</dbReference>
<keyword evidence="9" id="KW-0378">Hydrolase</keyword>
<dbReference type="OrthoDB" id="372421at2759"/>
<evidence type="ECO:0000256" key="1">
    <source>
        <dbReference type="ARBA" id="ARBA00001849"/>
    </source>
</evidence>
<dbReference type="GO" id="GO:0010467">
    <property type="term" value="P:gene expression"/>
    <property type="evidence" value="ECO:0007669"/>
    <property type="project" value="UniProtKB-ARBA"/>
</dbReference>
<dbReference type="InterPro" id="IPR001900">
    <property type="entry name" value="RNase_II/R"/>
</dbReference>
<evidence type="ECO:0000256" key="3">
    <source>
        <dbReference type="ARBA" id="ARBA00004496"/>
    </source>
</evidence>
<evidence type="ECO:0000256" key="2">
    <source>
        <dbReference type="ARBA" id="ARBA00001946"/>
    </source>
</evidence>
<proteinExistence type="inferred from homology"/>
<evidence type="ECO:0000256" key="10">
    <source>
        <dbReference type="ARBA" id="ARBA00022835"/>
    </source>
</evidence>
<evidence type="ECO:0000256" key="8">
    <source>
        <dbReference type="ARBA" id="ARBA00022722"/>
    </source>
</evidence>
<dbReference type="InterPro" id="IPR033771">
    <property type="entry name" value="Rrp44_CSD1"/>
</dbReference>
<protein>
    <recommendedName>
        <fullName evidence="6">DIS3-like exonuclease 1</fullName>
        <ecNumber evidence="5">3.1.13.1</ecNumber>
    </recommendedName>
</protein>
<accession>A0A8X6EYI1</accession>
<evidence type="ECO:0000256" key="14">
    <source>
        <dbReference type="RuleBase" id="RU003901"/>
    </source>
</evidence>
<dbReference type="GO" id="GO:0008859">
    <property type="term" value="F:exoribonuclease II activity"/>
    <property type="evidence" value="ECO:0007669"/>
    <property type="project" value="UniProtKB-EC"/>
</dbReference>
<evidence type="ECO:0000256" key="5">
    <source>
        <dbReference type="ARBA" id="ARBA00012163"/>
    </source>
</evidence>
<evidence type="ECO:0000256" key="12">
    <source>
        <dbReference type="ARBA" id="ARBA00022842"/>
    </source>
</evidence>
<name>A0A8X6EYI1_TRICU</name>
<dbReference type="GO" id="GO:0016075">
    <property type="term" value="P:rRNA catabolic process"/>
    <property type="evidence" value="ECO:0007669"/>
    <property type="project" value="TreeGrafter"/>
</dbReference>
<evidence type="ECO:0000313" key="17">
    <source>
        <dbReference type="Proteomes" id="UP000887116"/>
    </source>
</evidence>
<evidence type="ECO:0000256" key="11">
    <source>
        <dbReference type="ARBA" id="ARBA00022839"/>
    </source>
</evidence>
<dbReference type="PANTHER" id="PTHR23355:SF30">
    <property type="entry name" value="DIS3-LIKE EXONUCLEASE 1"/>
    <property type="match status" value="1"/>
</dbReference>
<dbReference type="PANTHER" id="PTHR23355">
    <property type="entry name" value="RIBONUCLEASE"/>
    <property type="match status" value="1"/>
</dbReference>
<dbReference type="GO" id="GO:0006402">
    <property type="term" value="P:mRNA catabolic process"/>
    <property type="evidence" value="ECO:0007669"/>
    <property type="project" value="TreeGrafter"/>
</dbReference>
<dbReference type="SMART" id="SM00955">
    <property type="entry name" value="RNB"/>
    <property type="match status" value="1"/>
</dbReference>
<keyword evidence="11 16" id="KW-0269">Exonuclease</keyword>
<sequence>MLTQTLKFVKLKGKTNVIVREQYLRDDIPCYSPLCQSCPSNNLAHKPIQLAKDAAHYAIPCYDVIHNYLELLEFQELKGLILLQTIASKVMQNIGHRTSNRLINICKDIRRGNIIFLNEICQKSYVPRNTSDSLDEWHNKCCVRAAEFYAEHLNGIIPIILISENVEVYKTLIKHDSVKVYSMKEYLENMWKEVHSLLQLFESLHLAISTGTVNDLSSSYDNYLPVDVLEVGIKAGRYFRGYIRVNKHNASEEAFVTSSKTSVKDVGDIFIYGMRDRNRAIHGDEVVIELLPENQWKSRCLKLVSNENDSKDDSAEENQTLSSVVLPTGKVVGVLERCWKNYVATLPEEEESSSTSKNKERILVVPYDYRIPKIRIATKQADEIRNKRIVVRIDSWEKESQYPNGHFVKSLGEIGNLETEVQSLLIEHDIFFKEFPQNLIDELPVCTEENPWTLETEEVAKRKDLRNTHLIFSIDPKGCEDVDDTLSVRELPGGKLELGVHIADVTHFVRDLSSVDLEARSRSTSVYLPDRRYDMLPHVLSGNLCSLLGSVDRYAVSVIWELDSKCKVENVWYGRTIIKSKYKLCYEAAQDILYGASVEDMVAEIPELQGLNENDLNIKFQELKNALSQLYYIANVIRKDRLGAGGLELNSINMKFEIDRNLPSAVTDIKSAKELAIHKTVAECMIFANHWVAKKINDTFPHHAVLRRHPNPREADLLELQKLANSRGFSLNIHSNKDLAMSLEKAVDLHDPSINQIFRILATQTMNQATYCCTGCYGLPDLYHYGLGLDRYTHFTSPIRRYADVLVHRLLLAAVEKTDYNIKMDSTEIEKLCNHMNIKHRAAQDLEKDAQQLFLTFYFEDLNSQENSSACCVDAVIYAVRSNGLLVFIPKYGIKGAVCLCNKDKKVAIVKKTVEWVDGKLVSTADSCITVQGRGMLQKYHIFDHVTVCIKVQKARSHQHRIVLDLVDNKPLTKDWNEISKEKIDIFSLGDVKDEEIESGNTKCENTTLTKTEEFNLYLFLEKIRALTLSDT</sequence>
<dbReference type="EMBL" id="BMAO01000109">
    <property type="protein sequence ID" value="GFQ64481.1"/>
    <property type="molecule type" value="Genomic_DNA"/>
</dbReference>
<keyword evidence="8" id="KW-0540">Nuclease</keyword>
<keyword evidence="17" id="KW-1185">Reference proteome</keyword>
<dbReference type="Gene3D" id="3.40.50.1010">
    <property type="entry name" value="5'-nuclease"/>
    <property type="match status" value="1"/>
</dbReference>
<dbReference type="InterPro" id="IPR022966">
    <property type="entry name" value="RNase_II/R_CS"/>
</dbReference>
<evidence type="ECO:0000256" key="4">
    <source>
        <dbReference type="ARBA" id="ARBA00005785"/>
    </source>
</evidence>
<keyword evidence="12" id="KW-0460">Magnesium</keyword>
<dbReference type="Gene3D" id="2.40.50.140">
    <property type="entry name" value="Nucleic acid-binding proteins"/>
    <property type="match status" value="1"/>
</dbReference>
<dbReference type="GO" id="GO:0003723">
    <property type="term" value="F:RNA binding"/>
    <property type="evidence" value="ECO:0007669"/>
    <property type="project" value="UniProtKB-KW"/>
</dbReference>
<evidence type="ECO:0000256" key="7">
    <source>
        <dbReference type="ARBA" id="ARBA00022490"/>
    </source>
</evidence>
<keyword evidence="13" id="KW-0694">RNA-binding</keyword>
<comment type="cofactor">
    <cofactor evidence="2">
        <name>Mg(2+)</name>
        <dbReference type="ChEBI" id="CHEBI:18420"/>
    </cofactor>
</comment>
<dbReference type="GO" id="GO:0019899">
    <property type="term" value="F:enzyme binding"/>
    <property type="evidence" value="ECO:0007669"/>
    <property type="project" value="UniProtKB-ARBA"/>
</dbReference>
<evidence type="ECO:0000313" key="16">
    <source>
        <dbReference type="EMBL" id="GFQ64481.1"/>
    </source>
</evidence>
<keyword evidence="10" id="KW-0271">Exosome</keyword>
<dbReference type="PROSITE" id="PS01175">
    <property type="entry name" value="RIBONUCLEASE_II"/>
    <property type="match status" value="1"/>
</dbReference>
<dbReference type="InterPro" id="IPR050180">
    <property type="entry name" value="RNR_Ribonuclease"/>
</dbReference>
<evidence type="ECO:0000256" key="13">
    <source>
        <dbReference type="ARBA" id="ARBA00022884"/>
    </source>
</evidence>
<dbReference type="Pfam" id="PF17215">
    <property type="entry name" value="Rrp44_S1"/>
    <property type="match status" value="1"/>
</dbReference>
<dbReference type="Pfam" id="PF17216">
    <property type="entry name" value="Rrp44_CSD1"/>
    <property type="match status" value="1"/>
</dbReference>
<comment type="similarity">
    <text evidence="4 14">Belongs to the RNR ribonuclease family.</text>
</comment>
<dbReference type="Proteomes" id="UP000887116">
    <property type="component" value="Unassembled WGS sequence"/>
</dbReference>
<comment type="subcellular location">
    <subcellularLocation>
        <location evidence="3">Cytoplasm</location>
    </subcellularLocation>
</comment>
<dbReference type="InterPro" id="IPR033770">
    <property type="entry name" value="RRP44_S1"/>
</dbReference>
<dbReference type="EC" id="3.1.13.1" evidence="5"/>
<dbReference type="Pfam" id="PF17849">
    <property type="entry name" value="OB_Dis3"/>
    <property type="match status" value="1"/>
</dbReference>
<dbReference type="FunFam" id="2.40.50.700:FF:000004">
    <property type="entry name" value="Exosome complex exonuclease RRP44 homolog A"/>
    <property type="match status" value="1"/>
</dbReference>
<dbReference type="InterPro" id="IPR012340">
    <property type="entry name" value="NA-bd_OB-fold"/>
</dbReference>
<dbReference type="Gene3D" id="2.40.50.690">
    <property type="match status" value="1"/>
</dbReference>
<dbReference type="InterPro" id="IPR041505">
    <property type="entry name" value="Dis3_CSD2"/>
</dbReference>
<gene>
    <name evidence="16" type="primary">DIS3L</name>
    <name evidence="16" type="ORF">TNCT_458831</name>
</gene>
<dbReference type="SUPFAM" id="SSF50249">
    <property type="entry name" value="Nucleic acid-binding proteins"/>
    <property type="match status" value="3"/>
</dbReference>
<organism evidence="16 17">
    <name type="scientific">Trichonephila clavata</name>
    <name type="common">Joro spider</name>
    <name type="synonym">Nephila clavata</name>
    <dbReference type="NCBI Taxonomy" id="2740835"/>
    <lineage>
        <taxon>Eukaryota</taxon>
        <taxon>Metazoa</taxon>
        <taxon>Ecdysozoa</taxon>
        <taxon>Arthropoda</taxon>
        <taxon>Chelicerata</taxon>
        <taxon>Arachnida</taxon>
        <taxon>Araneae</taxon>
        <taxon>Araneomorphae</taxon>
        <taxon>Entelegynae</taxon>
        <taxon>Araneoidea</taxon>
        <taxon>Nephilidae</taxon>
        <taxon>Trichonephila</taxon>
    </lineage>
</organism>
<evidence type="ECO:0000256" key="9">
    <source>
        <dbReference type="ARBA" id="ARBA00022801"/>
    </source>
</evidence>
<evidence type="ECO:0000259" key="15">
    <source>
        <dbReference type="SMART" id="SM00955"/>
    </source>
</evidence>
<dbReference type="Pfam" id="PF00773">
    <property type="entry name" value="RNB"/>
    <property type="match status" value="1"/>
</dbReference>
<dbReference type="AlphaFoldDB" id="A0A8X6EYI1"/>
<comment type="caution">
    <text evidence="16">The sequence shown here is derived from an EMBL/GenBank/DDBJ whole genome shotgun (WGS) entry which is preliminary data.</text>
</comment>
<evidence type="ECO:0000256" key="6">
    <source>
        <dbReference type="ARBA" id="ARBA00016366"/>
    </source>
</evidence>
<comment type="catalytic activity">
    <reaction evidence="1">
        <text>Exonucleolytic cleavage in the 3'- to 5'-direction to yield nucleoside 5'-phosphates.</text>
        <dbReference type="EC" id="3.1.13.1"/>
    </reaction>
</comment>
<reference evidence="16" key="1">
    <citation type="submission" date="2020-07" db="EMBL/GenBank/DDBJ databases">
        <title>Multicomponent nature underlies the extraordinary mechanical properties of spider dragline silk.</title>
        <authorList>
            <person name="Kono N."/>
            <person name="Nakamura H."/>
            <person name="Mori M."/>
            <person name="Yoshida Y."/>
            <person name="Ohtoshi R."/>
            <person name="Malay A.D."/>
            <person name="Moran D.A.P."/>
            <person name="Tomita M."/>
            <person name="Numata K."/>
            <person name="Arakawa K."/>
        </authorList>
    </citation>
    <scope>NUCLEOTIDE SEQUENCE</scope>
</reference>